<comment type="subcellular location">
    <subcellularLocation>
        <location evidence="1">Nucleus</location>
    </subcellularLocation>
</comment>
<accession>A0A1V6PCW5</accession>
<feature type="domain" description="HAT C-terminal dimerisation" evidence="7">
    <location>
        <begin position="636"/>
        <end position="712"/>
    </location>
</feature>
<dbReference type="EMBL" id="MDYN01000081">
    <property type="protein sequence ID" value="OQD78782.1"/>
    <property type="molecule type" value="Genomic_DNA"/>
</dbReference>
<evidence type="ECO:0000259" key="7">
    <source>
        <dbReference type="Pfam" id="PF05699"/>
    </source>
</evidence>
<evidence type="ECO:0000256" key="5">
    <source>
        <dbReference type="ARBA" id="ARBA00023242"/>
    </source>
</evidence>
<comment type="caution">
    <text evidence="8">The sequence shown here is derived from an EMBL/GenBank/DDBJ whole genome shotgun (WGS) entry which is preliminary data.</text>
</comment>
<dbReference type="InterPro" id="IPR012337">
    <property type="entry name" value="RNaseH-like_sf"/>
</dbReference>
<feature type="compositionally biased region" description="Polar residues" evidence="6">
    <location>
        <begin position="1"/>
        <end position="22"/>
    </location>
</feature>
<dbReference type="GO" id="GO:0008270">
    <property type="term" value="F:zinc ion binding"/>
    <property type="evidence" value="ECO:0007669"/>
    <property type="project" value="UniProtKB-KW"/>
</dbReference>
<sequence>MSQFSDAGPSSQYEGDTDNLSFPRSDDAYLIATGRPNSQQTIVSVSGSPFLRPPPPSIPQCLEHVGPRRTKNFILYSIMNKVDFMEWWLQTMAAAERDNAPKVDPRRKFEWDGTRKHSTSWENLDQVAHISTGTPSVMSSSQKGQQAKLRQLFKKPDSHTRSEAENFTKEQWEQQIIRTVTVLRLPFQVVENPELQMLCRLARAAPSTPEFPSARTVQRRLQESVNQANQIVLEKLPPTAKLSIALDCWTSPFQQAFMAITGYFIDQGWNYREILLGFEPLHGTHSGANLSTVLLERLQHHKIEGRVLAITTDNASNNKTLLKKIQETLSALELHDQLSIIRIPCLAHVIQLSLKKLLGEMKANPINKDHKREWPEAQTEALRADRRRKEISGTLNRVRGLAIYINGSPQRREAFLSLQTKPPKLVPIQDVRTRWNSTYLMLRRIKKLQPVIDKYCTEYNLRDYELDKEEWQQIDYLVYITLPFYEFTTALCQTKDATVHGVFAIYHRLFEHLDDSISLLQRKKVHWKRSMLTALQAAREKLEDYYGKTSGDHGNLYAMGTILAPQYKLQFFTQQEWSDNDYEWRDKYHQHLKNYLEPYKQRLSDLQSPRAQTRVSRFHQILTQPRSENPNSISNYQDELQRFLQREPTNIEPLLFWKDNQHEFPVLASVARDILSIPATGAGVERLINSARDICHYRRGSLKATTIQDLMMHMCTTRLDIEEGQLGLAKEFWSNEEIDLAEEEKDIPQDDPIALISDDEEDDSASTQYQVTIEKFSQRTLSKRRRSIVPSASDSEKGNMDVQERPSDGEDDDDGDIPLPPITQRRTSGRMPKRARRDEELFVYYDPR</sequence>
<dbReference type="GO" id="GO:0005634">
    <property type="term" value="C:nucleus"/>
    <property type="evidence" value="ECO:0007669"/>
    <property type="project" value="UniProtKB-SubCell"/>
</dbReference>
<keyword evidence="5" id="KW-0539">Nucleus</keyword>
<evidence type="ECO:0000313" key="8">
    <source>
        <dbReference type="EMBL" id="OQD74462.1"/>
    </source>
</evidence>
<evidence type="ECO:0000313" key="11">
    <source>
        <dbReference type="Proteomes" id="UP000191672"/>
    </source>
</evidence>
<dbReference type="EMBL" id="MDYN01000144">
    <property type="protein sequence ID" value="OQD75867.1"/>
    <property type="molecule type" value="Genomic_DNA"/>
</dbReference>
<evidence type="ECO:0000256" key="3">
    <source>
        <dbReference type="ARBA" id="ARBA00022771"/>
    </source>
</evidence>
<evidence type="ECO:0000313" key="9">
    <source>
        <dbReference type="EMBL" id="OQD75867.1"/>
    </source>
</evidence>
<keyword evidence="2" id="KW-0479">Metal-binding</keyword>
<proteinExistence type="predicted"/>
<evidence type="ECO:0000256" key="2">
    <source>
        <dbReference type="ARBA" id="ARBA00022723"/>
    </source>
</evidence>
<dbReference type="SUPFAM" id="SSF53098">
    <property type="entry name" value="Ribonuclease H-like"/>
    <property type="match status" value="1"/>
</dbReference>
<dbReference type="InterPro" id="IPR008906">
    <property type="entry name" value="HATC_C_dom"/>
</dbReference>
<keyword evidence="4" id="KW-0862">Zinc</keyword>
<evidence type="ECO:0000256" key="1">
    <source>
        <dbReference type="ARBA" id="ARBA00004123"/>
    </source>
</evidence>
<keyword evidence="3" id="KW-0863">Zinc-finger</keyword>
<dbReference type="PANTHER" id="PTHR46481">
    <property type="entry name" value="ZINC FINGER BED DOMAIN-CONTAINING PROTEIN 4"/>
    <property type="match status" value="1"/>
</dbReference>
<name>A0A1V6PCW5_9EURO</name>
<dbReference type="Pfam" id="PF05699">
    <property type="entry name" value="Dimer_Tnp_hAT"/>
    <property type="match status" value="1"/>
</dbReference>
<dbReference type="EMBL" id="MDYN01000174">
    <property type="protein sequence ID" value="OQD74462.1"/>
    <property type="molecule type" value="Genomic_DNA"/>
</dbReference>
<dbReference type="PANTHER" id="PTHR46481:SF10">
    <property type="entry name" value="ZINC FINGER BED DOMAIN-CONTAINING PROTEIN 39"/>
    <property type="match status" value="1"/>
</dbReference>
<gene>
    <name evidence="10" type="ORF">PENANT_c081G05693</name>
    <name evidence="9" type="ORF">PENANT_c144G07595</name>
    <name evidence="8" type="ORF">PENANT_c174G06448</name>
</gene>
<organism evidence="8 11">
    <name type="scientific">Penicillium antarcticum</name>
    <dbReference type="NCBI Taxonomy" id="416450"/>
    <lineage>
        <taxon>Eukaryota</taxon>
        <taxon>Fungi</taxon>
        <taxon>Dikarya</taxon>
        <taxon>Ascomycota</taxon>
        <taxon>Pezizomycotina</taxon>
        <taxon>Eurotiomycetes</taxon>
        <taxon>Eurotiomycetidae</taxon>
        <taxon>Eurotiales</taxon>
        <taxon>Aspergillaceae</taxon>
        <taxon>Penicillium</taxon>
    </lineage>
</organism>
<feature type="region of interest" description="Disordered" evidence="6">
    <location>
        <begin position="1"/>
        <end position="24"/>
    </location>
</feature>
<evidence type="ECO:0000313" key="10">
    <source>
        <dbReference type="EMBL" id="OQD78782.1"/>
    </source>
</evidence>
<feature type="region of interest" description="Disordered" evidence="6">
    <location>
        <begin position="782"/>
        <end position="848"/>
    </location>
</feature>
<dbReference type="Proteomes" id="UP000191672">
    <property type="component" value="Unassembled WGS sequence"/>
</dbReference>
<dbReference type="GO" id="GO:0046983">
    <property type="term" value="F:protein dimerization activity"/>
    <property type="evidence" value="ECO:0007669"/>
    <property type="project" value="InterPro"/>
</dbReference>
<evidence type="ECO:0000256" key="6">
    <source>
        <dbReference type="SAM" id="MobiDB-lite"/>
    </source>
</evidence>
<dbReference type="AlphaFoldDB" id="A0A1V6PCW5"/>
<dbReference type="InterPro" id="IPR052035">
    <property type="entry name" value="ZnF_BED_domain_contain"/>
</dbReference>
<keyword evidence="11" id="KW-1185">Reference proteome</keyword>
<reference evidence="11" key="2">
    <citation type="journal article" date="2017" name="Nat. Microbiol.">
        <title>Global analysis of biosynthetic gene clusters reveals vast potential of secondary metabolite production in Penicillium species.</title>
        <authorList>
            <person name="Nielsen J.C."/>
            <person name="Grijseels S."/>
            <person name="Prigent S."/>
            <person name="Ji B."/>
            <person name="Dainat J."/>
            <person name="Nielsen K.F."/>
            <person name="Frisvad J.C."/>
            <person name="Workman M."/>
            <person name="Nielsen J."/>
        </authorList>
    </citation>
    <scope>NUCLEOTIDE SEQUENCE [LARGE SCALE GENOMIC DNA]</scope>
    <source>
        <strain evidence="11">IBT 31811</strain>
    </source>
</reference>
<evidence type="ECO:0000256" key="4">
    <source>
        <dbReference type="ARBA" id="ARBA00022833"/>
    </source>
</evidence>
<protein>
    <recommendedName>
        <fullName evidence="7">HAT C-terminal dimerisation domain-containing protein</fullName>
    </recommendedName>
</protein>
<reference evidence="8" key="1">
    <citation type="submission" date="2016-08" db="EMBL/GenBank/DDBJ databases">
        <title>Uncovering the secondary metabolism of Penicillium species provides insights into the evolution of 6-MSA pathways.</title>
        <authorList>
            <person name="Nielsen J.C."/>
            <person name="Nielsen J."/>
        </authorList>
    </citation>
    <scope>NUCLEOTIDE SEQUENCE [LARGE SCALE GENOMIC DNA]</scope>
    <source>
        <strain evidence="8">IBT 31811</strain>
    </source>
</reference>
<feature type="compositionally biased region" description="Basic and acidic residues" evidence="6">
    <location>
        <begin position="794"/>
        <end position="808"/>
    </location>
</feature>